<feature type="domain" description="GFO/IDH/MocA-like oxidoreductase" evidence="2">
    <location>
        <begin position="138"/>
        <end position="248"/>
    </location>
</feature>
<dbReference type="SUPFAM" id="SSF51735">
    <property type="entry name" value="NAD(P)-binding Rossmann-fold domains"/>
    <property type="match status" value="1"/>
</dbReference>
<dbReference type="Pfam" id="PF01408">
    <property type="entry name" value="GFO_IDH_MocA"/>
    <property type="match status" value="1"/>
</dbReference>
<evidence type="ECO:0000259" key="2">
    <source>
        <dbReference type="Pfam" id="PF22725"/>
    </source>
</evidence>
<dbReference type="Pfam" id="PF22725">
    <property type="entry name" value="GFO_IDH_MocA_C3"/>
    <property type="match status" value="1"/>
</dbReference>
<protein>
    <submittedName>
        <fullName evidence="3">Gfo/Idh/MocA family oxidoreductase</fullName>
    </submittedName>
</protein>
<evidence type="ECO:0000313" key="3">
    <source>
        <dbReference type="EMBL" id="GAA0739257.1"/>
    </source>
</evidence>
<accession>A0ABP3UN28</accession>
<dbReference type="InterPro" id="IPR000683">
    <property type="entry name" value="Gfo/Idh/MocA-like_OxRdtase_N"/>
</dbReference>
<organism evidence="3 4">
    <name type="scientific">Clostridium oceanicum</name>
    <dbReference type="NCBI Taxonomy" id="1543"/>
    <lineage>
        <taxon>Bacteria</taxon>
        <taxon>Bacillati</taxon>
        <taxon>Bacillota</taxon>
        <taxon>Clostridia</taxon>
        <taxon>Eubacteriales</taxon>
        <taxon>Clostridiaceae</taxon>
        <taxon>Clostridium</taxon>
    </lineage>
</organism>
<keyword evidence="4" id="KW-1185">Reference proteome</keyword>
<dbReference type="InterPro" id="IPR036291">
    <property type="entry name" value="NAD(P)-bd_dom_sf"/>
</dbReference>
<dbReference type="SUPFAM" id="SSF55347">
    <property type="entry name" value="Glyceraldehyde-3-phosphate dehydrogenase-like, C-terminal domain"/>
    <property type="match status" value="1"/>
</dbReference>
<dbReference type="PANTHER" id="PTHR43054">
    <property type="match status" value="1"/>
</dbReference>
<dbReference type="Gene3D" id="3.30.360.10">
    <property type="entry name" value="Dihydrodipicolinate Reductase, domain 2"/>
    <property type="match status" value="1"/>
</dbReference>
<evidence type="ECO:0000313" key="4">
    <source>
        <dbReference type="Proteomes" id="UP001501510"/>
    </source>
</evidence>
<dbReference type="Gene3D" id="3.40.50.720">
    <property type="entry name" value="NAD(P)-binding Rossmann-like Domain"/>
    <property type="match status" value="1"/>
</dbReference>
<proteinExistence type="predicted"/>
<sequence>MIRIGIIGTNFITDQFIEGCKLVKDIKISAVYSRTLKKAEEFSKKYSIENRFTNLEDMAKSNIIDAVYIASPNSLHKKQSLLFLNNKKHVLCEKPSCSNVKELKEIIEVSKKNKVLFMEAMKSSFMPNFKTIKENLYKIGKVRRYFASYCKYSSRYDLYKEGKNPNTFNPKFSNGSLMDLGVYCIYPVINLFGIPNKIDANAFKLESGVDGQGSVSLSYDSMDAIIMHSKIANSYMLNEIEGEKGTIVIDQISTPENVKIIYKDGKKEDITRKQIKENMCYEIEEFVNLIKEGKIESTINSHELSFNVMKVLETSRKQFGLLYDADKE</sequence>
<evidence type="ECO:0000259" key="1">
    <source>
        <dbReference type="Pfam" id="PF01408"/>
    </source>
</evidence>
<dbReference type="Proteomes" id="UP001501510">
    <property type="component" value="Unassembled WGS sequence"/>
</dbReference>
<reference evidence="4" key="1">
    <citation type="journal article" date="2019" name="Int. J. Syst. Evol. Microbiol.">
        <title>The Global Catalogue of Microorganisms (GCM) 10K type strain sequencing project: providing services to taxonomists for standard genome sequencing and annotation.</title>
        <authorList>
            <consortium name="The Broad Institute Genomics Platform"/>
            <consortium name="The Broad Institute Genome Sequencing Center for Infectious Disease"/>
            <person name="Wu L."/>
            <person name="Ma J."/>
        </authorList>
    </citation>
    <scope>NUCLEOTIDE SEQUENCE [LARGE SCALE GENOMIC DNA]</scope>
    <source>
        <strain evidence="4">JCM 1407</strain>
    </source>
</reference>
<name>A0ABP3UN28_9CLOT</name>
<gene>
    <name evidence="3" type="ORF">GCM10008906_17760</name>
</gene>
<feature type="domain" description="Gfo/Idh/MocA-like oxidoreductase N-terminal" evidence="1">
    <location>
        <begin position="2"/>
        <end position="119"/>
    </location>
</feature>
<dbReference type="PANTHER" id="PTHR43054:SF1">
    <property type="entry name" value="SCYLLO-INOSITOL 2-DEHYDROGENASE (NADP(+)) IOLU"/>
    <property type="match status" value="1"/>
</dbReference>
<dbReference type="EMBL" id="BAAACG010000008">
    <property type="protein sequence ID" value="GAA0739257.1"/>
    <property type="molecule type" value="Genomic_DNA"/>
</dbReference>
<dbReference type="RefSeq" id="WP_343760879.1">
    <property type="nucleotide sequence ID" value="NZ_BAAACG010000008.1"/>
</dbReference>
<comment type="caution">
    <text evidence="3">The sequence shown here is derived from an EMBL/GenBank/DDBJ whole genome shotgun (WGS) entry which is preliminary data.</text>
</comment>
<dbReference type="InterPro" id="IPR055170">
    <property type="entry name" value="GFO_IDH_MocA-like_dom"/>
</dbReference>